<dbReference type="Gene3D" id="1.10.510.10">
    <property type="entry name" value="Transferase(Phosphotransferase) domain 1"/>
    <property type="match status" value="1"/>
</dbReference>
<dbReference type="STRING" id="927083.DB32_007745"/>
<keyword evidence="2" id="KW-0547">Nucleotide-binding</keyword>
<dbReference type="OrthoDB" id="5476750at2"/>
<dbReference type="InterPro" id="IPR016024">
    <property type="entry name" value="ARM-type_fold"/>
</dbReference>
<dbReference type="RefSeq" id="WP_053237547.1">
    <property type="nucleotide sequence ID" value="NZ_CP011125.1"/>
</dbReference>
<dbReference type="GO" id="GO:0005524">
    <property type="term" value="F:ATP binding"/>
    <property type="evidence" value="ECO:0007669"/>
    <property type="project" value="UniProtKB-KW"/>
</dbReference>
<dbReference type="PANTHER" id="PTHR43289">
    <property type="entry name" value="MITOGEN-ACTIVATED PROTEIN KINASE KINASE KINASE 20-RELATED"/>
    <property type="match status" value="1"/>
</dbReference>
<protein>
    <submittedName>
        <fullName evidence="6">Serine/threonine protein kinase</fullName>
    </submittedName>
</protein>
<dbReference type="Gene3D" id="3.30.200.20">
    <property type="entry name" value="Phosphorylase Kinase, domain 1"/>
    <property type="match status" value="1"/>
</dbReference>
<keyword evidence="4" id="KW-0067">ATP-binding</keyword>
<evidence type="ECO:0000256" key="3">
    <source>
        <dbReference type="ARBA" id="ARBA00022777"/>
    </source>
</evidence>
<evidence type="ECO:0000313" key="7">
    <source>
        <dbReference type="Proteomes" id="UP000034883"/>
    </source>
</evidence>
<sequence>MLPAAVQEALSTLTAALAVDPAIQGALYARWRANAMPEPDLPRAAGAAADVLDRAMPALTRSQNGLADLGALFGEPAGAIVFTWCAAGAARRDARMARLLASAATRPELASRVAAAARARIVEGPLLDALACAPLLGTGDRFALPENAEAAARMEILLWEAGATALSLPDLGAWVWASRETFEAIVARPAHGSLRGRVLAARCLEVSARGIPANVDPELVGRTLQVLQPLLLHPEPLVWIHASRALGRLTGSIDQLEGTLLDWMRGESLLLRQRALTAFASLPAERLKVLASELVHILDSPEEGWALAAVAAATPYLFFERRDLWDRLSARILEGDGGAVAARALARGLGTLWRRGTNQSAIEGPMRQLREMARRARASSLDEQRRWLEVIAVTDPVDGAERDPLDLELGLENLVRIAAQYDDDEADARAARFAGSLAATFAEASRIALGQDTLRHRAAAINALEGCARSLALRLWGPLLATRPEGEHVDAPDLEATWTTIARAPAEILDLLKERERTEDDLPLEVLAVRLGGYALDACGEDSELGPGSGPTAHGTCRWLRKVEGLADGARDLPAPLEGALSALFWRLVDTTRGTALGEVDDVRWLGPFAAWWALVIDRPAMLQQLATALPMMAPGALARCCEEAEALRTAVASGDAEGRWGATAASALAALHADDTELAHALAGLARGLEKFASAAGPKPDLEALCLELVMSAERLQGALADPVKALHAASEITAENSLSRAATENAPRVAALIARAIRARELSMLEVWFASLGPVASALVEGAVSGAVRRSPPPPPAPKKKEPKIIEGYELVKPLGEGGIGTVWLVRKPGADRFFVLKIPKADALAGASDTEREGILASFVEEAKALAGLYHPNVANIIDRGVSGAVPFLVLEYLIGADLKQYATARPMSLFELRQVVVESCAGLAALHAAGLVHRDIKPANLWLRLPLSGGERFEADKHRDPARAQPLATVVIDFGMVRAMRVPPEVGGKFVAGTPGYIAPEQVLDPVELDARADVYALAGTIYNVTTGRTFFDDLESPRDRIIAHMNRDPFEDAERLRAYPAAMAKLMRAATALSPKDRPYPMELAREFVAAL</sequence>
<dbReference type="GO" id="GO:0004674">
    <property type="term" value="F:protein serine/threonine kinase activity"/>
    <property type="evidence" value="ECO:0007669"/>
    <property type="project" value="UniProtKB-KW"/>
</dbReference>
<dbReference type="AlphaFoldDB" id="A0A0F6W994"/>
<proteinExistence type="predicted"/>
<dbReference type="PROSITE" id="PS50011">
    <property type="entry name" value="PROTEIN_KINASE_DOM"/>
    <property type="match status" value="1"/>
</dbReference>
<gene>
    <name evidence="6" type="ORF">DB32_007745</name>
</gene>
<name>A0A0F6W994_9BACT</name>
<dbReference type="SUPFAM" id="SSF56112">
    <property type="entry name" value="Protein kinase-like (PK-like)"/>
    <property type="match status" value="1"/>
</dbReference>
<feature type="domain" description="Protein kinase" evidence="5">
    <location>
        <begin position="811"/>
        <end position="1094"/>
    </location>
</feature>
<reference evidence="6 7" key="1">
    <citation type="submission" date="2015-03" db="EMBL/GenBank/DDBJ databases">
        <title>Genome assembly of Sandaracinus amylolyticus DSM 53668.</title>
        <authorList>
            <person name="Sharma G."/>
            <person name="Subramanian S."/>
        </authorList>
    </citation>
    <scope>NUCLEOTIDE SEQUENCE [LARGE SCALE GENOMIC DNA]</scope>
    <source>
        <strain evidence="6 7">DSM 53668</strain>
    </source>
</reference>
<evidence type="ECO:0000256" key="4">
    <source>
        <dbReference type="ARBA" id="ARBA00022840"/>
    </source>
</evidence>
<dbReference type="InterPro" id="IPR011009">
    <property type="entry name" value="Kinase-like_dom_sf"/>
</dbReference>
<organism evidence="6 7">
    <name type="scientific">Sandaracinus amylolyticus</name>
    <dbReference type="NCBI Taxonomy" id="927083"/>
    <lineage>
        <taxon>Bacteria</taxon>
        <taxon>Pseudomonadati</taxon>
        <taxon>Myxococcota</taxon>
        <taxon>Polyangia</taxon>
        <taxon>Polyangiales</taxon>
        <taxon>Sandaracinaceae</taxon>
        <taxon>Sandaracinus</taxon>
    </lineage>
</organism>
<keyword evidence="6" id="KW-0723">Serine/threonine-protein kinase</keyword>
<dbReference type="InterPro" id="IPR000719">
    <property type="entry name" value="Prot_kinase_dom"/>
</dbReference>
<dbReference type="CDD" id="cd14014">
    <property type="entry name" value="STKc_PknB_like"/>
    <property type="match status" value="1"/>
</dbReference>
<accession>A0A0F6W994</accession>
<dbReference type="Proteomes" id="UP000034883">
    <property type="component" value="Chromosome"/>
</dbReference>
<evidence type="ECO:0000313" key="6">
    <source>
        <dbReference type="EMBL" id="AKF10596.1"/>
    </source>
</evidence>
<evidence type="ECO:0000256" key="1">
    <source>
        <dbReference type="ARBA" id="ARBA00022679"/>
    </source>
</evidence>
<evidence type="ECO:0000259" key="5">
    <source>
        <dbReference type="PROSITE" id="PS50011"/>
    </source>
</evidence>
<dbReference type="SMART" id="SM00220">
    <property type="entry name" value="S_TKc"/>
    <property type="match status" value="1"/>
</dbReference>
<keyword evidence="1" id="KW-0808">Transferase</keyword>
<evidence type="ECO:0000256" key="2">
    <source>
        <dbReference type="ARBA" id="ARBA00022741"/>
    </source>
</evidence>
<dbReference type="EMBL" id="CP011125">
    <property type="protein sequence ID" value="AKF10596.1"/>
    <property type="molecule type" value="Genomic_DNA"/>
</dbReference>
<keyword evidence="7" id="KW-1185">Reference proteome</keyword>
<dbReference type="SUPFAM" id="SSF48371">
    <property type="entry name" value="ARM repeat"/>
    <property type="match status" value="1"/>
</dbReference>
<keyword evidence="3 6" id="KW-0418">Kinase</keyword>
<dbReference type="PANTHER" id="PTHR43289:SF6">
    <property type="entry name" value="SERINE_THREONINE-PROTEIN KINASE NEKL-3"/>
    <property type="match status" value="1"/>
</dbReference>
<dbReference type="KEGG" id="samy:DB32_007745"/>
<dbReference type="Pfam" id="PF00069">
    <property type="entry name" value="Pkinase"/>
    <property type="match status" value="1"/>
</dbReference>